<proteinExistence type="predicted"/>
<evidence type="ECO:0000313" key="2">
    <source>
        <dbReference type="EMBL" id="AUW31305.1"/>
    </source>
</evidence>
<protein>
    <submittedName>
        <fullName evidence="2">HET-domain-containing protein</fullName>
    </submittedName>
</protein>
<dbReference type="EMBL" id="MG777504">
    <property type="protein sequence ID" value="AUW31305.1"/>
    <property type="molecule type" value="Genomic_DNA"/>
</dbReference>
<accession>A0A2K9YF12</accession>
<organism evidence="2">
    <name type="scientific">Cladonia uncialis subsp. uncialis</name>
    <dbReference type="NCBI Taxonomy" id="180999"/>
    <lineage>
        <taxon>Eukaryota</taxon>
        <taxon>Fungi</taxon>
        <taxon>Dikarya</taxon>
        <taxon>Ascomycota</taxon>
        <taxon>Pezizomycotina</taxon>
        <taxon>Lecanoromycetes</taxon>
        <taxon>OSLEUM clade</taxon>
        <taxon>Lecanoromycetidae</taxon>
        <taxon>Lecanorales</taxon>
        <taxon>Lecanorineae</taxon>
        <taxon>Cladoniaceae</taxon>
        <taxon>Cladonia</taxon>
    </lineage>
</organism>
<dbReference type="AlphaFoldDB" id="A0A2K9YF12"/>
<dbReference type="InterPro" id="IPR010730">
    <property type="entry name" value="HET"/>
</dbReference>
<feature type="domain" description="Heterokaryon incompatibility" evidence="1">
    <location>
        <begin position="196"/>
        <end position="351"/>
    </location>
</feature>
<dbReference type="PANTHER" id="PTHR33112">
    <property type="entry name" value="DOMAIN PROTEIN, PUTATIVE-RELATED"/>
    <property type="match status" value="1"/>
</dbReference>
<dbReference type="Pfam" id="PF06985">
    <property type="entry name" value="HET"/>
    <property type="match status" value="1"/>
</dbReference>
<reference evidence="2" key="1">
    <citation type="submission" date="2017-12" db="EMBL/GenBank/DDBJ databases">
        <title>Genome Sequencing Reveals a Rich Biosynthetic Potential.</title>
        <authorList>
            <person name="Bertrand R.L."/>
            <person name="Abdel-Hameed M.E."/>
            <person name="Sorensen J.L."/>
        </authorList>
    </citation>
    <scope>NUCLEOTIDE SEQUENCE</scope>
</reference>
<sequence length="669" mass="75427">MLCDQCQTITFQTQTQWTGDESSKATSCISNHQPDLQSLQHSASNGCHFCALLWDRLSRPPSRTINHLGRSKPKPPNPESEAVQLYCETSEYGKAPEAMFAYSGHERSVAFEVLELERSLANAVADIDPTTGLSSTGSVSNLTLATTWLNRCLETHKTCQNPIIPSLLPTRVLDVTHISPKLILTDTLILESHTPYLTLSHCWGKQRIITTTLATLAAHQEGIAMSSLSQTFRDAVTITRKMGLKYLWIDSLCIIQDSTSDWESEAAKMGDYYRHSLFTISAAGAEDGSVGCFMQRDARLVRPCALKLKFQATNTGEEKVMKVHVRPRDDTSPFWKRAYSPLDRRGWVMQERLLAPRSLIFESNKLSWMCLEMQASERFPEGRKTEGILVNMGRGDEVLRSVLKGVKVERGVWGSKERERLLELYDRWYDLIRQYSTLELTYESDIFPALSGVAGFVQKATGDGYVAGLWRDDLQRGLLWSVAEPGERLEVWRAPSWSWASVKGGVTFHDFEDPNEDRSWDLDCVAVKGVDVIVPAKERNPFGKVSQGMLHINGYLKLGLALKVEEVDQALRKDEDDDDNIMDTDTVKLVGRFFPDDQESLEGGIFCLPIIFEKGVFYTEDDVIPDEAWTATCLALVPTGDYDIYRRVGLARINDSRWVENERVDLIIV</sequence>
<name>A0A2K9YF12_CLAUC</name>
<dbReference type="PANTHER" id="PTHR33112:SF8">
    <property type="entry name" value="HETEROKARYON INCOMPATIBILITY DOMAIN-CONTAINING PROTEIN"/>
    <property type="match status" value="1"/>
</dbReference>
<evidence type="ECO:0000259" key="1">
    <source>
        <dbReference type="Pfam" id="PF06985"/>
    </source>
</evidence>